<dbReference type="Pfam" id="PF04037">
    <property type="entry name" value="DUF382"/>
    <property type="match status" value="1"/>
</dbReference>
<name>A0A024GUA5_9STRA</name>
<feature type="compositionally biased region" description="Basic residues" evidence="1">
    <location>
        <begin position="10"/>
        <end position="20"/>
    </location>
</feature>
<dbReference type="InterPro" id="IPR052584">
    <property type="entry name" value="U2_snRNP_Complex_Component"/>
</dbReference>
<sequence length="547" mass="60991">MAINPARLSKNQRRRLKQKLAKQSSQTKSEEDPAADTNPQSSPKDTIDVEYVSLDLKQELNALSNDDPSYTEFMRVFSKFSSAEELMGTLDNEENYDDEKSTVARESLKNGVLDADAEEGQTPASRKQRKKMKRLSVAELKQLVAFPDVVEAHDVTAADPRFLVYLKSYRNTIPVPRHWCHKRKYLQGKRGIEKKPFMLPGHNFIAHTGIADVRGVDIEEDAKKTSKQKSRERMQPKVGRIDIDYQVLHDAFFRYQTKPDLSILGDLYFEGKEFEVKLKSKIPGQLSSELKNALGMVEGVPPPWLLNMQRYGPPPAYPNLKIPGLNAPIPEGASFGYHPGGWGKPPVDETGAPLYGDVFGKAVETRTLVEGIGRERWGELQEPEVIEEEQDEQSEDETTEQNDEVITTEHMDATGTETPLTDGISSVTSGLTTPGVVDLRKGIRGTETPDQPQQLYTVLPQQQASVGTALYGSAHAYVVPSANANVEGTASTISESGIRSASGRVRRRFEDVDPTPKIKSEDDDQESAKKSKKSKSEKSKKHKDFKF</sequence>
<dbReference type="InParanoid" id="A0A024GUA5"/>
<proteinExistence type="predicted"/>
<dbReference type="PANTHER" id="PTHR12785:SF6">
    <property type="entry name" value="SPLICING FACTOR 3B SUBUNIT 2"/>
    <property type="match status" value="1"/>
</dbReference>
<feature type="compositionally biased region" description="Basic residues" evidence="1">
    <location>
        <begin position="538"/>
        <end position="547"/>
    </location>
</feature>
<dbReference type="SMART" id="SM00581">
    <property type="entry name" value="PSP"/>
    <property type="match status" value="1"/>
</dbReference>
<accession>A0A024GUA5</accession>
<protein>
    <recommendedName>
        <fullName evidence="2">PSP proline-rich domain-containing protein</fullName>
    </recommendedName>
</protein>
<dbReference type="AlphaFoldDB" id="A0A024GUA5"/>
<gene>
    <name evidence="3" type="ORF">BN9_119880</name>
</gene>
<dbReference type="PANTHER" id="PTHR12785">
    <property type="entry name" value="SPLICING FACTOR 3B"/>
    <property type="match status" value="1"/>
</dbReference>
<feature type="compositionally biased region" description="Polar residues" evidence="1">
    <location>
        <begin position="415"/>
        <end position="432"/>
    </location>
</feature>
<dbReference type="Pfam" id="PF04046">
    <property type="entry name" value="PSP"/>
    <property type="match status" value="1"/>
</dbReference>
<keyword evidence="4" id="KW-1185">Reference proteome</keyword>
<evidence type="ECO:0000256" key="1">
    <source>
        <dbReference type="SAM" id="MobiDB-lite"/>
    </source>
</evidence>
<feature type="compositionally biased region" description="Acidic residues" evidence="1">
    <location>
        <begin position="381"/>
        <end position="403"/>
    </location>
</feature>
<feature type="domain" description="PSP proline-rich" evidence="2">
    <location>
        <begin position="278"/>
        <end position="331"/>
    </location>
</feature>
<feature type="compositionally biased region" description="Basic and acidic residues" evidence="1">
    <location>
        <begin position="508"/>
        <end position="537"/>
    </location>
</feature>
<reference evidence="3 4" key="1">
    <citation type="submission" date="2012-05" db="EMBL/GenBank/DDBJ databases">
        <title>Recombination and specialization in a pathogen metapopulation.</title>
        <authorList>
            <person name="Gardiner A."/>
            <person name="Kemen E."/>
            <person name="Schultz-Larsen T."/>
            <person name="MacLean D."/>
            <person name="Van Oosterhout C."/>
            <person name="Jones J.D.G."/>
        </authorList>
    </citation>
    <scope>NUCLEOTIDE SEQUENCE [LARGE SCALE GENOMIC DNA]</scope>
    <source>
        <strain evidence="3 4">Ac Nc2</strain>
    </source>
</reference>
<dbReference type="InterPro" id="IPR006568">
    <property type="entry name" value="PSP_pro-rich"/>
</dbReference>
<evidence type="ECO:0000313" key="3">
    <source>
        <dbReference type="EMBL" id="CCI50321.1"/>
    </source>
</evidence>
<evidence type="ECO:0000313" key="4">
    <source>
        <dbReference type="Proteomes" id="UP000053237"/>
    </source>
</evidence>
<dbReference type="GO" id="GO:0005634">
    <property type="term" value="C:nucleus"/>
    <property type="evidence" value="ECO:0007669"/>
    <property type="project" value="InterPro"/>
</dbReference>
<dbReference type="InterPro" id="IPR007180">
    <property type="entry name" value="DUF382"/>
</dbReference>
<feature type="region of interest" description="Disordered" evidence="1">
    <location>
        <begin position="1"/>
        <end position="48"/>
    </location>
</feature>
<feature type="region of interest" description="Disordered" evidence="1">
    <location>
        <begin position="380"/>
        <end position="434"/>
    </location>
</feature>
<dbReference type="STRING" id="65357.A0A024GUA5"/>
<evidence type="ECO:0000259" key="2">
    <source>
        <dbReference type="SMART" id="SM00581"/>
    </source>
</evidence>
<dbReference type="FunCoup" id="A0A024GUA5">
    <property type="interactions" value="125"/>
</dbReference>
<dbReference type="OrthoDB" id="10260794at2759"/>
<dbReference type="Proteomes" id="UP000053237">
    <property type="component" value="Unassembled WGS sequence"/>
</dbReference>
<comment type="caution">
    <text evidence="3">The sequence shown here is derived from an EMBL/GenBank/DDBJ whole genome shotgun (WGS) entry which is preliminary data.</text>
</comment>
<feature type="region of interest" description="Disordered" evidence="1">
    <location>
        <begin position="493"/>
        <end position="547"/>
    </location>
</feature>
<dbReference type="EMBL" id="CAIX01000450">
    <property type="protein sequence ID" value="CCI50321.1"/>
    <property type="molecule type" value="Genomic_DNA"/>
</dbReference>
<organism evidence="3 4">
    <name type="scientific">Albugo candida</name>
    <dbReference type="NCBI Taxonomy" id="65357"/>
    <lineage>
        <taxon>Eukaryota</taxon>
        <taxon>Sar</taxon>
        <taxon>Stramenopiles</taxon>
        <taxon>Oomycota</taxon>
        <taxon>Peronosporomycetes</taxon>
        <taxon>Albuginales</taxon>
        <taxon>Albuginaceae</taxon>
        <taxon>Albugo</taxon>
    </lineage>
</organism>